<evidence type="ECO:0000313" key="1">
    <source>
        <dbReference type="EMBL" id="MFC7317974.1"/>
    </source>
</evidence>
<gene>
    <name evidence="1" type="ORF">ACFQPE_14395</name>
</gene>
<name>A0ABD6ABL2_9EURY</name>
<reference evidence="1 2" key="1">
    <citation type="journal article" date="2019" name="Int. J. Syst. Evol. Microbiol.">
        <title>The Global Catalogue of Microorganisms (GCM) 10K type strain sequencing project: providing services to taxonomists for standard genome sequencing and annotation.</title>
        <authorList>
            <consortium name="The Broad Institute Genomics Platform"/>
            <consortium name="The Broad Institute Genome Sequencing Center for Infectious Disease"/>
            <person name="Wu L."/>
            <person name="Ma J."/>
        </authorList>
    </citation>
    <scope>NUCLEOTIDE SEQUENCE [LARGE SCALE GENOMIC DNA]</scope>
    <source>
        <strain evidence="1 2">PSR21</strain>
    </source>
</reference>
<keyword evidence="2" id="KW-1185">Reference proteome</keyword>
<dbReference type="AlphaFoldDB" id="A0ABD6ABL2"/>
<dbReference type="EMBL" id="JBHTBF010000002">
    <property type="protein sequence ID" value="MFC7317974.1"/>
    <property type="molecule type" value="Genomic_DNA"/>
</dbReference>
<comment type="caution">
    <text evidence="1">The sequence shown here is derived from an EMBL/GenBank/DDBJ whole genome shotgun (WGS) entry which is preliminary data.</text>
</comment>
<accession>A0ABD6ABL2</accession>
<sequence>MTVTLVTLAVLLAQSWWVLASAGLLVASVLFADLSAASVLALLVRERLDAGLDE</sequence>
<organism evidence="1 2">
    <name type="scientific">Halomarina halobia</name>
    <dbReference type="NCBI Taxonomy" id="3033386"/>
    <lineage>
        <taxon>Archaea</taxon>
        <taxon>Methanobacteriati</taxon>
        <taxon>Methanobacteriota</taxon>
        <taxon>Stenosarchaea group</taxon>
        <taxon>Halobacteria</taxon>
        <taxon>Halobacteriales</taxon>
        <taxon>Natronomonadaceae</taxon>
        <taxon>Halomarina</taxon>
    </lineage>
</organism>
<protein>
    <submittedName>
        <fullName evidence="1">Uncharacterized protein</fullName>
    </submittedName>
</protein>
<dbReference type="Proteomes" id="UP001596547">
    <property type="component" value="Unassembled WGS sequence"/>
</dbReference>
<evidence type="ECO:0000313" key="2">
    <source>
        <dbReference type="Proteomes" id="UP001596547"/>
    </source>
</evidence>
<proteinExistence type="predicted"/>